<reference evidence="1 2" key="1">
    <citation type="journal article" date="2018" name="BMC Genomics">
        <title>Comparative genome analyses reveal sequence features reflecting distinct modes of host-adaptation between dicot and monocot powdery mildew.</title>
        <authorList>
            <person name="Wu Y."/>
            <person name="Ma X."/>
            <person name="Pan Z."/>
            <person name="Kale S.D."/>
            <person name="Song Y."/>
            <person name="King H."/>
            <person name="Zhang Q."/>
            <person name="Presley C."/>
            <person name="Deng X."/>
            <person name="Wei C.I."/>
            <person name="Xiao S."/>
        </authorList>
    </citation>
    <scope>NUCLEOTIDE SEQUENCE [LARGE SCALE GENOMIC DNA]</scope>
    <source>
        <strain evidence="1">UMSG1</strain>
    </source>
</reference>
<gene>
    <name evidence="1" type="ORF">GcM1_232011</name>
</gene>
<dbReference type="EMBL" id="MCBS01023287">
    <property type="protein sequence ID" value="RKF75607.1"/>
    <property type="molecule type" value="Genomic_DNA"/>
</dbReference>
<proteinExistence type="predicted"/>
<comment type="caution">
    <text evidence="1">The sequence shown here is derived from an EMBL/GenBank/DDBJ whole genome shotgun (WGS) entry which is preliminary data.</text>
</comment>
<protein>
    <submittedName>
        <fullName evidence="1">Uncharacterized protein</fullName>
    </submittedName>
</protein>
<dbReference type="Proteomes" id="UP000285326">
    <property type="component" value="Unassembled WGS sequence"/>
</dbReference>
<organism evidence="1 2">
    <name type="scientific">Golovinomyces cichoracearum</name>
    <dbReference type="NCBI Taxonomy" id="62708"/>
    <lineage>
        <taxon>Eukaryota</taxon>
        <taxon>Fungi</taxon>
        <taxon>Dikarya</taxon>
        <taxon>Ascomycota</taxon>
        <taxon>Pezizomycotina</taxon>
        <taxon>Leotiomycetes</taxon>
        <taxon>Erysiphales</taxon>
        <taxon>Erysiphaceae</taxon>
        <taxon>Golovinomyces</taxon>
    </lineage>
</organism>
<accession>A0A420IM69</accession>
<evidence type="ECO:0000313" key="1">
    <source>
        <dbReference type="EMBL" id="RKF75607.1"/>
    </source>
</evidence>
<dbReference type="AlphaFoldDB" id="A0A420IM69"/>
<sequence length="108" mass="12669">MSSLLYPNCCRFIANIWPIFISMRLRMYNCGKDSPVTSHYACRHKTVQQLLINLVIDPYNLQEKLEHIISSEQTFNGSYFTIITEKLAHGSNCHSCHNLLDFMRRLSW</sequence>
<evidence type="ECO:0000313" key="2">
    <source>
        <dbReference type="Proteomes" id="UP000285326"/>
    </source>
</evidence>
<name>A0A420IM69_9PEZI</name>